<evidence type="ECO:0000313" key="3">
    <source>
        <dbReference type="Proteomes" id="UP001342314"/>
    </source>
</evidence>
<dbReference type="Proteomes" id="UP001342314">
    <property type="component" value="Unassembled WGS sequence"/>
</dbReference>
<protein>
    <recommendedName>
        <fullName evidence="4">Proteophosphoglycan ppg4</fullName>
    </recommendedName>
</protein>
<feature type="compositionally biased region" description="Basic residues" evidence="1">
    <location>
        <begin position="236"/>
        <end position="251"/>
    </location>
</feature>
<feature type="compositionally biased region" description="Pro residues" evidence="1">
    <location>
        <begin position="140"/>
        <end position="149"/>
    </location>
</feature>
<accession>A0AAV5GY54</accession>
<keyword evidence="3" id="KW-1185">Reference proteome</keyword>
<feature type="compositionally biased region" description="Low complexity" evidence="1">
    <location>
        <begin position="622"/>
        <end position="647"/>
    </location>
</feature>
<feature type="region of interest" description="Disordered" evidence="1">
    <location>
        <begin position="686"/>
        <end position="712"/>
    </location>
</feature>
<dbReference type="EMBL" id="BQKY01000015">
    <property type="protein sequence ID" value="GJN93967.1"/>
    <property type="molecule type" value="Genomic_DNA"/>
</dbReference>
<feature type="region of interest" description="Disordered" evidence="1">
    <location>
        <begin position="574"/>
        <end position="647"/>
    </location>
</feature>
<feature type="compositionally biased region" description="Acidic residues" evidence="1">
    <location>
        <begin position="541"/>
        <end position="557"/>
    </location>
</feature>
<feature type="compositionally biased region" description="Basic and acidic residues" evidence="1">
    <location>
        <begin position="697"/>
        <end position="706"/>
    </location>
</feature>
<feature type="compositionally biased region" description="Polar residues" evidence="1">
    <location>
        <begin position="608"/>
        <end position="621"/>
    </location>
</feature>
<evidence type="ECO:0000313" key="2">
    <source>
        <dbReference type="EMBL" id="GJN93967.1"/>
    </source>
</evidence>
<evidence type="ECO:0000256" key="1">
    <source>
        <dbReference type="SAM" id="MobiDB-lite"/>
    </source>
</evidence>
<sequence length="712" mass="73851">MARSVDAKTLHDSPGLDEDSPAPSSSPRDDSSIRLVNPSPARPTRSAALQDSSSPAPPLDSPLRDPWASLAGAHRLLPSTDDDFAPAAAVAATHSRSSSFSSTLKHRLNPFASGESAPPPGSPDSVRSDAATYARSPSPESLPPSPPSAPSISLVTVLPSGTALASIPGARGVAALVPSSTLTASSTQLPAPKRAFSFGKRVLAPHQVSSDAPSTKKRTGGGLLKGALARAAALTFRRRPGAPSSVKRRSPGNKGVAIVQHVVADSSARGMSKGKGAKKRPRESSGSARSRIAREEHERAREQDGALLAGEDDELGDTAGSAWAAASPAQKSAAYFASRSLFSPASHTPYRPSSTRKKRLVALPSLLSSPAAPPSSSAKKVRNRPRPVPRRRDGGSALFAAGAGGTYEAAGWEDEEVGEEADEFGVAAFGGEERRIERISATANISRTSASPRHARRPTAELEFTRPLHLTPRAGSASGRSSHGALSNLNHGTTPRGPAGRLRDAHDNGAKGAPTLATPEGVSPFKLSANFDTRDAVAGDGAEEEEKEDEWEDEPVFGEIDELVAVVDRCARPSFGLVGRGEGPFSLCDDDEGTEPVSQANGVYAAESRSTSPSRIQLTPQPSATPSSSLPSSSSSSSSPAPARAAFASSPAFPLAPHDLVARAQLAEQAQGVFRQHAHAHAVEELEKGVRGGGGEGEGRARERKVLRARQA</sequence>
<feature type="region of interest" description="Disordered" evidence="1">
    <location>
        <begin position="236"/>
        <end position="324"/>
    </location>
</feature>
<evidence type="ECO:0008006" key="4">
    <source>
        <dbReference type="Google" id="ProtNLM"/>
    </source>
</evidence>
<feature type="compositionally biased region" description="Basic residues" evidence="1">
    <location>
        <begin position="379"/>
        <end position="389"/>
    </location>
</feature>
<feature type="region of interest" description="Disordered" evidence="1">
    <location>
        <begin position="470"/>
        <end position="557"/>
    </location>
</feature>
<feature type="compositionally biased region" description="Low complexity" evidence="1">
    <location>
        <begin position="474"/>
        <end position="487"/>
    </location>
</feature>
<feature type="compositionally biased region" description="Low complexity" evidence="1">
    <location>
        <begin position="362"/>
        <end position="378"/>
    </location>
</feature>
<feature type="region of interest" description="Disordered" evidence="1">
    <location>
        <begin position="341"/>
        <end position="400"/>
    </location>
</feature>
<proteinExistence type="predicted"/>
<feature type="compositionally biased region" description="Basic and acidic residues" evidence="1">
    <location>
        <begin position="1"/>
        <end position="11"/>
    </location>
</feature>
<dbReference type="AlphaFoldDB" id="A0AAV5GY54"/>
<comment type="caution">
    <text evidence="2">The sequence shown here is derived from an EMBL/GenBank/DDBJ whole genome shotgun (WGS) entry which is preliminary data.</text>
</comment>
<name>A0AAV5GY54_9BASI</name>
<feature type="region of interest" description="Disordered" evidence="1">
    <location>
        <begin position="1"/>
        <end position="67"/>
    </location>
</feature>
<organism evidence="2 3">
    <name type="scientific">Rhodotorula paludigena</name>
    <dbReference type="NCBI Taxonomy" id="86838"/>
    <lineage>
        <taxon>Eukaryota</taxon>
        <taxon>Fungi</taxon>
        <taxon>Dikarya</taxon>
        <taxon>Basidiomycota</taxon>
        <taxon>Pucciniomycotina</taxon>
        <taxon>Microbotryomycetes</taxon>
        <taxon>Sporidiobolales</taxon>
        <taxon>Sporidiobolaceae</taxon>
        <taxon>Rhodotorula</taxon>
    </lineage>
</organism>
<reference evidence="2 3" key="1">
    <citation type="submission" date="2021-12" db="EMBL/GenBank/DDBJ databases">
        <title>High titer production of polyol ester of fatty acids by Rhodotorula paludigena BS15 towards product separation-free biomass refinery.</title>
        <authorList>
            <person name="Mano J."/>
            <person name="Ono H."/>
            <person name="Tanaka T."/>
            <person name="Naito K."/>
            <person name="Sushida H."/>
            <person name="Ike M."/>
            <person name="Tokuyasu K."/>
            <person name="Kitaoka M."/>
        </authorList>
    </citation>
    <scope>NUCLEOTIDE SEQUENCE [LARGE SCALE GENOMIC DNA]</scope>
    <source>
        <strain evidence="2 3">BS15</strain>
    </source>
</reference>
<feature type="region of interest" description="Disordered" evidence="1">
    <location>
        <begin position="109"/>
        <end position="154"/>
    </location>
</feature>
<feature type="compositionally biased region" description="Basic and acidic residues" evidence="1">
    <location>
        <begin position="292"/>
        <end position="304"/>
    </location>
</feature>
<gene>
    <name evidence="2" type="ORF">Rhopal_007029-T1</name>
</gene>